<dbReference type="PANTHER" id="PTHR43744:SF12">
    <property type="entry name" value="ABC TRANSPORTER PERMEASE PROTEIN MG189-RELATED"/>
    <property type="match status" value="1"/>
</dbReference>
<evidence type="ECO:0000256" key="5">
    <source>
        <dbReference type="ARBA" id="ARBA00022989"/>
    </source>
</evidence>
<feature type="region of interest" description="Disordered" evidence="8">
    <location>
        <begin position="1"/>
        <end position="32"/>
    </location>
</feature>
<evidence type="ECO:0000256" key="1">
    <source>
        <dbReference type="ARBA" id="ARBA00004651"/>
    </source>
</evidence>
<feature type="domain" description="ABC transmembrane type-1" evidence="9">
    <location>
        <begin position="107"/>
        <end position="298"/>
    </location>
</feature>
<evidence type="ECO:0000256" key="7">
    <source>
        <dbReference type="RuleBase" id="RU363032"/>
    </source>
</evidence>
<evidence type="ECO:0000256" key="4">
    <source>
        <dbReference type="ARBA" id="ARBA00022692"/>
    </source>
</evidence>
<evidence type="ECO:0000259" key="9">
    <source>
        <dbReference type="PROSITE" id="PS50928"/>
    </source>
</evidence>
<comment type="caution">
    <text evidence="10">The sequence shown here is derived from an EMBL/GenBank/DDBJ whole genome shotgun (WGS) entry which is preliminary data.</text>
</comment>
<evidence type="ECO:0000256" key="3">
    <source>
        <dbReference type="ARBA" id="ARBA00022475"/>
    </source>
</evidence>
<keyword evidence="13" id="KW-1185">Reference proteome</keyword>
<evidence type="ECO:0000313" key="11">
    <source>
        <dbReference type="EMBL" id="OCI33108.1"/>
    </source>
</evidence>
<dbReference type="STRING" id="43678.OJAG_35690"/>
<dbReference type="CDD" id="cd06261">
    <property type="entry name" value="TM_PBP2"/>
    <property type="match status" value="1"/>
</dbReference>
<dbReference type="Pfam" id="PF00528">
    <property type="entry name" value="BPD_transp_1"/>
    <property type="match status" value="1"/>
</dbReference>
<dbReference type="Proteomes" id="UP000076447">
    <property type="component" value="Unassembled WGS sequence"/>
</dbReference>
<proteinExistence type="inferred from homology"/>
<dbReference type="PANTHER" id="PTHR43744">
    <property type="entry name" value="ABC TRANSPORTER PERMEASE PROTEIN MG189-RELATED-RELATED"/>
    <property type="match status" value="1"/>
</dbReference>
<dbReference type="InterPro" id="IPR000515">
    <property type="entry name" value="MetI-like"/>
</dbReference>
<feature type="transmembrane region" description="Helical" evidence="7">
    <location>
        <begin position="178"/>
        <end position="201"/>
    </location>
</feature>
<dbReference type="SUPFAM" id="SSF161098">
    <property type="entry name" value="MetI-like"/>
    <property type="match status" value="1"/>
</dbReference>
<feature type="transmembrane region" description="Helical" evidence="7">
    <location>
        <begin position="222"/>
        <end position="243"/>
    </location>
</feature>
<dbReference type="EMBL" id="MAQA01000001">
    <property type="protein sequence ID" value="OCI33108.1"/>
    <property type="molecule type" value="Genomic_DNA"/>
</dbReference>
<evidence type="ECO:0000313" key="13">
    <source>
        <dbReference type="Proteomes" id="UP000093412"/>
    </source>
</evidence>
<name>A0A163Q225_9CELL</name>
<dbReference type="GO" id="GO:0055085">
    <property type="term" value="P:transmembrane transport"/>
    <property type="evidence" value="ECO:0007669"/>
    <property type="project" value="InterPro"/>
</dbReference>
<reference evidence="11 13" key="2">
    <citation type="submission" date="2016-06" db="EMBL/GenBank/DDBJ databases">
        <title>Genome sequence of Oerskovia enterophila DSM 43852.</title>
        <authorList>
            <person name="Poehlein A."/>
            <person name="Jag V."/>
            <person name="Bengelsdorf F.R."/>
            <person name="Daniel R."/>
            <person name="Duerre P."/>
        </authorList>
    </citation>
    <scope>NUCLEOTIDE SEQUENCE [LARGE SCALE GENOMIC DNA]</scope>
    <source>
        <strain evidence="11 13">DSM 43852</strain>
    </source>
</reference>
<dbReference type="OrthoDB" id="2063054at2"/>
<dbReference type="Gene3D" id="1.10.3720.10">
    <property type="entry name" value="MetI-like"/>
    <property type="match status" value="1"/>
</dbReference>
<gene>
    <name evidence="10" type="primary">araQ_10</name>
    <name evidence="11" type="synonym">araQ_1</name>
    <name evidence="11" type="ORF">OERS_00290</name>
    <name evidence="10" type="ORF">OJAG_35690</name>
</gene>
<feature type="transmembrane region" description="Helical" evidence="7">
    <location>
        <begin position="53"/>
        <end position="74"/>
    </location>
</feature>
<dbReference type="PROSITE" id="PS50928">
    <property type="entry name" value="ABC_TM1"/>
    <property type="match status" value="1"/>
</dbReference>
<dbReference type="PATRIC" id="fig|43678.3.peg.3733"/>
<dbReference type="RefSeq" id="WP_056652932.1">
    <property type="nucleotide sequence ID" value="NZ_LRIE01000084.1"/>
</dbReference>
<dbReference type="GO" id="GO:0005886">
    <property type="term" value="C:plasma membrane"/>
    <property type="evidence" value="ECO:0007669"/>
    <property type="project" value="UniProtKB-SubCell"/>
</dbReference>
<dbReference type="InterPro" id="IPR035906">
    <property type="entry name" value="MetI-like_sf"/>
</dbReference>
<comment type="subcellular location">
    <subcellularLocation>
        <location evidence="1 7">Cell membrane</location>
        <topology evidence="1 7">Multi-pass membrane protein</topology>
    </subcellularLocation>
</comment>
<keyword evidence="6 7" id="KW-0472">Membrane</keyword>
<keyword evidence="2 7" id="KW-0813">Transport</keyword>
<feature type="transmembrane region" description="Helical" evidence="7">
    <location>
        <begin position="277"/>
        <end position="298"/>
    </location>
</feature>
<sequence length="313" mass="34431">MTTSTTLPAPAGSSAPHRHGRTSRTARPSAQLPGFRLSPRAQRIASSVATHSFAIVLAVMFMAPIVFVVLTAFMSDQQALTGAWWPTSWHAENFAAVFDKAPMLRYYLNSLVYSLLATLGMLLSSVPVAYALARLRWKGRNLSFVLTVVAMLLPPQVVAVPLYILWARLDMTGTLWPLIVPYFVGDAFSIFLLRQFFLTIPESYSEAARLDGLSELGILRRVILPMAKPGVAAAALFTFMYTWNDYFGPLLYTGENPQSWTLSLGLASFRGVHQVQWNLTMAATLLAMIPVVAIFFVAQKTFVEGISFSGVKG</sequence>
<evidence type="ECO:0000256" key="2">
    <source>
        <dbReference type="ARBA" id="ARBA00022448"/>
    </source>
</evidence>
<accession>A0A163Q225</accession>
<feature type="transmembrane region" description="Helical" evidence="7">
    <location>
        <begin position="144"/>
        <end position="166"/>
    </location>
</feature>
<protein>
    <submittedName>
        <fullName evidence="10">L-arabinose transport system permease protein AraQ</fullName>
    </submittedName>
</protein>
<keyword evidence="3" id="KW-1003">Cell membrane</keyword>
<comment type="similarity">
    <text evidence="7">Belongs to the binding-protein-dependent transport system permease family.</text>
</comment>
<reference evidence="10 12" key="1">
    <citation type="submission" date="2016-01" db="EMBL/GenBank/DDBJ databases">
        <title>Genome sequence of Oerskovia enterophila VJag, an agar and cellulose degrading bacterium.</title>
        <authorList>
            <person name="Poehlein A."/>
            <person name="Jag V."/>
            <person name="Bengelsdorf F."/>
            <person name="Duerre P."/>
            <person name="Daniel R."/>
        </authorList>
    </citation>
    <scope>NUCLEOTIDE SEQUENCE [LARGE SCALE GENOMIC DNA]</scope>
    <source>
        <strain evidence="10 12">VJag</strain>
    </source>
</reference>
<evidence type="ECO:0000256" key="8">
    <source>
        <dbReference type="SAM" id="MobiDB-lite"/>
    </source>
</evidence>
<keyword evidence="4 7" id="KW-0812">Transmembrane</keyword>
<dbReference type="EMBL" id="LRIE01000084">
    <property type="protein sequence ID" value="KZM33730.1"/>
    <property type="molecule type" value="Genomic_DNA"/>
</dbReference>
<feature type="transmembrane region" description="Helical" evidence="7">
    <location>
        <begin position="111"/>
        <end position="132"/>
    </location>
</feature>
<keyword evidence="5 7" id="KW-1133">Transmembrane helix</keyword>
<evidence type="ECO:0000313" key="12">
    <source>
        <dbReference type="Proteomes" id="UP000076447"/>
    </source>
</evidence>
<evidence type="ECO:0000256" key="6">
    <source>
        <dbReference type="ARBA" id="ARBA00023136"/>
    </source>
</evidence>
<dbReference type="AlphaFoldDB" id="A0A163Q225"/>
<organism evidence="10 12">
    <name type="scientific">Oerskovia enterophila</name>
    <dbReference type="NCBI Taxonomy" id="43678"/>
    <lineage>
        <taxon>Bacteria</taxon>
        <taxon>Bacillati</taxon>
        <taxon>Actinomycetota</taxon>
        <taxon>Actinomycetes</taxon>
        <taxon>Micrococcales</taxon>
        <taxon>Cellulomonadaceae</taxon>
        <taxon>Oerskovia</taxon>
    </lineage>
</organism>
<evidence type="ECO:0000313" key="10">
    <source>
        <dbReference type="EMBL" id="KZM33730.1"/>
    </source>
</evidence>
<dbReference type="Proteomes" id="UP000093412">
    <property type="component" value="Unassembled WGS sequence"/>
</dbReference>